<sequence>MSDKHVEVVEKDALLQLQGFWQKNNKMITGILVAIVAVIGGWYGYKQFIQKPNEEKAADLIYKAQQYFAVDSSHQVLDGDGINKGVLYVIKNYGGTKSGNLAHFYAGVSYLKLGDFNKAVEHLKDFSTDAKQIQMVAYGALGDAYSELNKKDDAVTYYKKAGTTFEKDEFSSAEYLFKAALLSETLGKTKDALDLYKEIKEKYPTTDKGFQADKYIYRLSVEKNDLGTN</sequence>
<dbReference type="InterPro" id="IPR019734">
    <property type="entry name" value="TPR_rpt"/>
</dbReference>
<dbReference type="EMBL" id="MLJW01000036">
    <property type="protein sequence ID" value="OIR07520.1"/>
    <property type="molecule type" value="Genomic_DNA"/>
</dbReference>
<evidence type="ECO:0000256" key="1">
    <source>
        <dbReference type="SAM" id="Phobius"/>
    </source>
</evidence>
<keyword evidence="1" id="KW-1133">Transmembrane helix</keyword>
<evidence type="ECO:0000259" key="2">
    <source>
        <dbReference type="Pfam" id="PF09976"/>
    </source>
</evidence>
<keyword evidence="1" id="KW-0472">Membrane</keyword>
<dbReference type="AlphaFoldDB" id="A0A1J5STY5"/>
<protein>
    <submittedName>
        <fullName evidence="3">Tetratricopeptide repeat protein</fullName>
    </submittedName>
</protein>
<evidence type="ECO:0000313" key="3">
    <source>
        <dbReference type="EMBL" id="OIR07520.1"/>
    </source>
</evidence>
<dbReference type="Gene3D" id="1.25.40.10">
    <property type="entry name" value="Tetratricopeptide repeat domain"/>
    <property type="match status" value="1"/>
</dbReference>
<feature type="transmembrane region" description="Helical" evidence="1">
    <location>
        <begin position="27"/>
        <end position="45"/>
    </location>
</feature>
<dbReference type="InterPro" id="IPR011990">
    <property type="entry name" value="TPR-like_helical_dom_sf"/>
</dbReference>
<dbReference type="Pfam" id="PF09976">
    <property type="entry name" value="TPR_21"/>
    <property type="match status" value="1"/>
</dbReference>
<name>A0A1J5STY5_9ZZZZ</name>
<dbReference type="InterPro" id="IPR018704">
    <property type="entry name" value="SecYEG/CpoB_TPR"/>
</dbReference>
<feature type="domain" description="Ancillary SecYEG translocon subunit/Cell division coordinator CpoB TPR" evidence="2">
    <location>
        <begin position="20"/>
        <end position="132"/>
    </location>
</feature>
<dbReference type="SMART" id="SM00028">
    <property type="entry name" value="TPR"/>
    <property type="match status" value="2"/>
</dbReference>
<reference evidence="3" key="1">
    <citation type="submission" date="2016-10" db="EMBL/GenBank/DDBJ databases">
        <title>Sequence of Gallionella enrichment culture.</title>
        <authorList>
            <person name="Poehlein A."/>
            <person name="Muehling M."/>
            <person name="Daniel R."/>
        </authorList>
    </citation>
    <scope>NUCLEOTIDE SEQUENCE</scope>
</reference>
<organism evidence="3">
    <name type="scientific">mine drainage metagenome</name>
    <dbReference type="NCBI Taxonomy" id="410659"/>
    <lineage>
        <taxon>unclassified sequences</taxon>
        <taxon>metagenomes</taxon>
        <taxon>ecological metagenomes</taxon>
    </lineage>
</organism>
<gene>
    <name evidence="3" type="ORF">GALL_101810</name>
</gene>
<dbReference type="Pfam" id="PF13174">
    <property type="entry name" value="TPR_6"/>
    <property type="match status" value="1"/>
</dbReference>
<comment type="caution">
    <text evidence="3">The sequence shown here is derived from an EMBL/GenBank/DDBJ whole genome shotgun (WGS) entry which is preliminary data.</text>
</comment>
<proteinExistence type="predicted"/>
<keyword evidence="1" id="KW-0812">Transmembrane</keyword>
<accession>A0A1J5STY5</accession>
<dbReference type="SUPFAM" id="SSF48452">
    <property type="entry name" value="TPR-like"/>
    <property type="match status" value="1"/>
</dbReference>
<dbReference type="Pfam" id="PF13181">
    <property type="entry name" value="TPR_8"/>
    <property type="match status" value="1"/>
</dbReference>